<keyword evidence="3" id="KW-1185">Reference proteome</keyword>
<protein>
    <submittedName>
        <fullName evidence="2">Uncharacterized protein</fullName>
    </submittedName>
</protein>
<name>A0A0B0HG03_SOVGS</name>
<evidence type="ECO:0000313" key="3">
    <source>
        <dbReference type="Proteomes" id="UP000030856"/>
    </source>
</evidence>
<evidence type="ECO:0000313" key="2">
    <source>
        <dbReference type="EMBL" id="KHF26366.1"/>
    </source>
</evidence>
<feature type="transmembrane region" description="Helical" evidence="1">
    <location>
        <begin position="20"/>
        <end position="40"/>
    </location>
</feature>
<dbReference type="eggNOG" id="ENOG5032YEU">
    <property type="taxonomic scope" value="Bacteria"/>
</dbReference>
<sequence length="107" mass="11466">MIVLGDTDNRDQNDSRKTAIALIVLVLMLVGAAIMMLPALGEIVAVADLNTGLGLKDAAVIAFFVTLVVMIVLAVAAGDGLIGEVQYMIGGFFTFFIFIWLMLAWVF</sequence>
<accession>A0A0B0HG03</accession>
<keyword evidence="1" id="KW-0812">Transmembrane</keyword>
<keyword evidence="1" id="KW-0472">Membrane</keyword>
<evidence type="ECO:0000256" key="1">
    <source>
        <dbReference type="SAM" id="Phobius"/>
    </source>
</evidence>
<keyword evidence="1" id="KW-1133">Transmembrane helix</keyword>
<dbReference type="Proteomes" id="UP000030856">
    <property type="component" value="Unassembled WGS sequence"/>
</dbReference>
<comment type="caution">
    <text evidence="2">The sequence shown here is derived from an EMBL/GenBank/DDBJ whole genome shotgun (WGS) entry which is preliminary data.</text>
</comment>
<gene>
    <name evidence="2" type="ORF">JV46_16500</name>
</gene>
<feature type="transmembrane region" description="Helical" evidence="1">
    <location>
        <begin position="60"/>
        <end position="78"/>
    </location>
</feature>
<proteinExistence type="predicted"/>
<feature type="transmembrane region" description="Helical" evidence="1">
    <location>
        <begin position="85"/>
        <end position="106"/>
    </location>
</feature>
<organism evidence="2 3">
    <name type="scientific">Solemya velum gill symbiont</name>
    <dbReference type="NCBI Taxonomy" id="2340"/>
    <lineage>
        <taxon>Bacteria</taxon>
        <taxon>Pseudomonadati</taxon>
        <taxon>Pseudomonadota</taxon>
        <taxon>Gammaproteobacteria</taxon>
        <taxon>sulfur-oxidizing symbionts</taxon>
    </lineage>
</organism>
<reference evidence="2 3" key="1">
    <citation type="journal article" date="2014" name="BMC Genomics">
        <title>The genome of the intracellular bacterium of the coastal bivalve, Solemya velum: a blueprint for thriving in and out of symbiosis.</title>
        <authorList>
            <person name="Dmytrenko O."/>
            <person name="Russell S.L."/>
            <person name="Loo W.T."/>
            <person name="Fontanez K.M."/>
            <person name="Liao L."/>
            <person name="Roeselers G."/>
            <person name="Sharma R."/>
            <person name="Stewart F.J."/>
            <person name="Newton I.L."/>
            <person name="Woyke T."/>
            <person name="Wu D."/>
            <person name="Lang J.M."/>
            <person name="Eisen J.A."/>
            <person name="Cavanaugh C.M."/>
        </authorList>
    </citation>
    <scope>NUCLEOTIDE SEQUENCE [LARGE SCALE GENOMIC DNA]</scope>
    <source>
        <strain evidence="2 3">WH</strain>
    </source>
</reference>
<dbReference type="EMBL" id="JRAA01000001">
    <property type="protein sequence ID" value="KHF26366.1"/>
    <property type="molecule type" value="Genomic_DNA"/>
</dbReference>
<dbReference type="STRING" id="2340.JV46_16500"/>
<dbReference type="AlphaFoldDB" id="A0A0B0HG03"/>